<dbReference type="InterPro" id="IPR029063">
    <property type="entry name" value="SAM-dependent_MTases_sf"/>
</dbReference>
<reference evidence="2 3" key="1">
    <citation type="submission" date="2019-08" db="EMBL/GenBank/DDBJ databases">
        <title>Bradymonadales sp. TMQ2.</title>
        <authorList>
            <person name="Liang Q."/>
        </authorList>
    </citation>
    <scope>NUCLEOTIDE SEQUENCE [LARGE SCALE GENOMIC DNA]</scope>
    <source>
        <strain evidence="2 3">TMQ2</strain>
    </source>
</reference>
<feature type="domain" description="Methyltransferase" evidence="1">
    <location>
        <begin position="49"/>
        <end position="144"/>
    </location>
</feature>
<dbReference type="RefSeq" id="WP_146977453.1">
    <property type="nucleotide sequence ID" value="NZ_VOSL01000147.1"/>
</dbReference>
<comment type="caution">
    <text evidence="2">The sequence shown here is derived from an EMBL/GenBank/DDBJ whole genome shotgun (WGS) entry which is preliminary data.</text>
</comment>
<proteinExistence type="predicted"/>
<dbReference type="InterPro" id="IPR041698">
    <property type="entry name" value="Methyltransf_25"/>
</dbReference>
<evidence type="ECO:0000313" key="3">
    <source>
        <dbReference type="Proteomes" id="UP000321046"/>
    </source>
</evidence>
<sequence>MSSIGDYYQELASAAEPAQRAGWRHRLEQWLRFELAIAALRPHSGDHLVDLGCGPAALAAYLKPLPVRYTGVERHPALIEQARQTLATLPSDMSLLYADLFDAHVDEAGPFTLAVAIGALVDGRASTTEQRAQRARAHVRRVLELAGEGAVLFVLDQAALDADPIRALEPALLGIYGHELRAIARETGMPMILSQPLAGEWMILAGERAEGFDALAERAGCVERVLERWRQAGGLDPADHTWLWWVAGERNCALDTFTRVPQSHPRHAVLKARLKLMKTKGDKAQ</sequence>
<dbReference type="GO" id="GO:0032259">
    <property type="term" value="P:methylation"/>
    <property type="evidence" value="ECO:0007669"/>
    <property type="project" value="UniProtKB-KW"/>
</dbReference>
<keyword evidence="2" id="KW-0808">Transferase</keyword>
<organism evidence="2 3">
    <name type="scientific">Lujinxingia vulgaris</name>
    <dbReference type="NCBI Taxonomy" id="2600176"/>
    <lineage>
        <taxon>Bacteria</taxon>
        <taxon>Deltaproteobacteria</taxon>
        <taxon>Bradymonadales</taxon>
        <taxon>Lujinxingiaceae</taxon>
        <taxon>Lujinxingia</taxon>
    </lineage>
</organism>
<dbReference type="CDD" id="cd02440">
    <property type="entry name" value="AdoMet_MTases"/>
    <property type="match status" value="1"/>
</dbReference>
<dbReference type="Gene3D" id="3.40.50.150">
    <property type="entry name" value="Vaccinia Virus protein VP39"/>
    <property type="match status" value="1"/>
</dbReference>
<dbReference type="SUPFAM" id="SSF53335">
    <property type="entry name" value="S-adenosyl-L-methionine-dependent methyltransferases"/>
    <property type="match status" value="1"/>
</dbReference>
<gene>
    <name evidence="2" type="ORF">FRC96_20705</name>
</gene>
<keyword evidence="2" id="KW-0489">Methyltransferase</keyword>
<name>A0A5C6X153_9DELT</name>
<evidence type="ECO:0000313" key="2">
    <source>
        <dbReference type="EMBL" id="TXD31585.1"/>
    </source>
</evidence>
<accession>A0A5C6X153</accession>
<protein>
    <submittedName>
        <fullName evidence="2">Class I SAM-dependent methyltransferase</fullName>
    </submittedName>
</protein>
<dbReference type="Proteomes" id="UP000321046">
    <property type="component" value="Unassembled WGS sequence"/>
</dbReference>
<dbReference type="Pfam" id="PF13649">
    <property type="entry name" value="Methyltransf_25"/>
    <property type="match status" value="1"/>
</dbReference>
<evidence type="ECO:0000259" key="1">
    <source>
        <dbReference type="Pfam" id="PF13649"/>
    </source>
</evidence>
<dbReference type="OrthoDB" id="21342at2"/>
<dbReference type="EMBL" id="VOSL01000147">
    <property type="protein sequence ID" value="TXD31585.1"/>
    <property type="molecule type" value="Genomic_DNA"/>
</dbReference>
<dbReference type="AlphaFoldDB" id="A0A5C6X153"/>
<dbReference type="GO" id="GO:0008168">
    <property type="term" value="F:methyltransferase activity"/>
    <property type="evidence" value="ECO:0007669"/>
    <property type="project" value="UniProtKB-KW"/>
</dbReference>